<gene>
    <name evidence="4" type="ORF">EGW70_14220</name>
</gene>
<evidence type="ECO:0000313" key="4">
    <source>
        <dbReference type="EMBL" id="ROY46388.1"/>
    </source>
</evidence>
<evidence type="ECO:0000313" key="5">
    <source>
        <dbReference type="Proteomes" id="UP000275941"/>
    </source>
</evidence>
<protein>
    <submittedName>
        <fullName evidence="4">Spx/MgsR family RNA polymerase-binding regulatory protein</fullName>
    </submittedName>
</protein>
<dbReference type="SUPFAM" id="SSF52833">
    <property type="entry name" value="Thioredoxin-like"/>
    <property type="match status" value="1"/>
</dbReference>
<evidence type="ECO:0000256" key="1">
    <source>
        <dbReference type="ARBA" id="ARBA00023157"/>
    </source>
</evidence>
<dbReference type="PANTHER" id="PTHR30041:SF7">
    <property type="entry name" value="GLOBAL TRANSCRIPTIONAL REGULATOR SPX"/>
    <property type="match status" value="1"/>
</dbReference>
<dbReference type="EMBL" id="RKOR01000056">
    <property type="protein sequence ID" value="ROY46388.1"/>
    <property type="molecule type" value="Genomic_DNA"/>
</dbReference>
<dbReference type="PROSITE" id="PS51353">
    <property type="entry name" value="ARSC"/>
    <property type="match status" value="1"/>
</dbReference>
<evidence type="ECO:0000256" key="2">
    <source>
        <dbReference type="ARBA" id="ARBA00023284"/>
    </source>
</evidence>
<dbReference type="OrthoDB" id="9794155at2"/>
<dbReference type="Pfam" id="PF03960">
    <property type="entry name" value="ArsC"/>
    <property type="match status" value="1"/>
</dbReference>
<dbReference type="InterPro" id="IPR006660">
    <property type="entry name" value="Arsenate_reductase-like"/>
</dbReference>
<keyword evidence="1" id="KW-1015">Disulfide bond</keyword>
<dbReference type="PANTHER" id="PTHR30041">
    <property type="entry name" value="ARSENATE REDUCTASE"/>
    <property type="match status" value="1"/>
</dbReference>
<organism evidence="4 5">
    <name type="scientific">Enterococcus faecalis</name>
    <name type="common">Streptococcus faecalis</name>
    <dbReference type="NCBI Taxonomy" id="1351"/>
    <lineage>
        <taxon>Bacteria</taxon>
        <taxon>Bacillati</taxon>
        <taxon>Bacillota</taxon>
        <taxon>Bacilli</taxon>
        <taxon>Lactobacillales</taxon>
        <taxon>Enterococcaceae</taxon>
        <taxon>Enterococcus</taxon>
    </lineage>
</organism>
<evidence type="ECO:0000256" key="3">
    <source>
        <dbReference type="PROSITE-ProRule" id="PRU01282"/>
    </source>
</evidence>
<comment type="similarity">
    <text evidence="3">Belongs to the ArsC family.</text>
</comment>
<accession>A0A3N3ZGJ9</accession>
<reference evidence="4 5" key="1">
    <citation type="submission" date="2018-10" db="EMBL/GenBank/DDBJ databases">
        <title>Genotypes and phenotypes of Enterococci isolated from broiler chickens.</title>
        <authorList>
            <person name="Muhammad A.R."/>
            <person name="Diarra M.S."/>
        </authorList>
    </citation>
    <scope>NUCLEOTIDE SEQUENCE [LARGE SCALE GENOMIC DNA]</scope>
    <source>
        <strain evidence="4 5">P7 C A21</strain>
    </source>
</reference>
<dbReference type="CDD" id="cd03032">
    <property type="entry name" value="ArsC_Spx"/>
    <property type="match status" value="1"/>
</dbReference>
<dbReference type="InterPro" id="IPR006504">
    <property type="entry name" value="Tscrpt_reg_Spx/MgsR"/>
</dbReference>
<proteinExistence type="inferred from homology"/>
<dbReference type="Gene3D" id="3.40.30.10">
    <property type="entry name" value="Glutaredoxin"/>
    <property type="match status" value="1"/>
</dbReference>
<dbReference type="InterPro" id="IPR036249">
    <property type="entry name" value="Thioredoxin-like_sf"/>
</dbReference>
<comment type="caution">
    <text evidence="4">The sequence shown here is derived from an EMBL/GenBank/DDBJ whole genome shotgun (WGS) entry which is preliminary data.</text>
</comment>
<dbReference type="Proteomes" id="UP000275941">
    <property type="component" value="Unassembled WGS sequence"/>
</dbReference>
<name>A0A3N3ZGJ9_ENTFL</name>
<dbReference type="AlphaFoldDB" id="A0A3N3ZGJ9"/>
<sequence length="155" mass="18423">MLTIYSSRTHSYHLMANWLKDHQMPYRERIFTPKQPLTRKEIFYLLSLTENGFDDLLAKRSIDYKNLKDQIDQCTTSELVDLIVSHFTLLQRPIITDGKKLLVGFNEDSMRLFIPVQWRRSQLKSVYNDFTWVSNLENSTDLDDEFLNYYTRGAS</sequence>
<dbReference type="NCBIfam" id="TIGR01617">
    <property type="entry name" value="arsC_related"/>
    <property type="match status" value="1"/>
</dbReference>
<keyword evidence="2" id="KW-0676">Redox-active center</keyword>